<dbReference type="EMBL" id="JACOFT010000004">
    <property type="protein sequence ID" value="MBC3812167.1"/>
    <property type="molecule type" value="Genomic_DNA"/>
</dbReference>
<dbReference type="Proteomes" id="UP000637632">
    <property type="component" value="Unassembled WGS sequence"/>
</dbReference>
<name>A0ABR6XGY3_9BURK</name>
<keyword evidence="1" id="KW-0732">Signal</keyword>
<organism evidence="2 3">
    <name type="scientific">Undibacterium aquatile</name>
    <dbReference type="NCBI Taxonomy" id="1537398"/>
    <lineage>
        <taxon>Bacteria</taxon>
        <taxon>Pseudomonadati</taxon>
        <taxon>Pseudomonadota</taxon>
        <taxon>Betaproteobacteria</taxon>
        <taxon>Burkholderiales</taxon>
        <taxon>Oxalobacteraceae</taxon>
        <taxon>Undibacterium</taxon>
    </lineage>
</organism>
<dbReference type="RefSeq" id="WP_190479810.1">
    <property type="nucleotide sequence ID" value="NZ_JACOFT010000004.1"/>
</dbReference>
<comment type="caution">
    <text evidence="2">The sequence shown here is derived from an EMBL/GenBank/DDBJ whole genome shotgun (WGS) entry which is preliminary data.</text>
</comment>
<evidence type="ECO:0000256" key="1">
    <source>
        <dbReference type="SAM" id="SignalP"/>
    </source>
</evidence>
<evidence type="ECO:0000313" key="3">
    <source>
        <dbReference type="Proteomes" id="UP000637632"/>
    </source>
</evidence>
<proteinExistence type="predicted"/>
<reference evidence="2 3" key="1">
    <citation type="submission" date="2020-08" db="EMBL/GenBank/DDBJ databases">
        <title>Novel species isolated from subtropical streams in China.</title>
        <authorList>
            <person name="Lu H."/>
        </authorList>
    </citation>
    <scope>NUCLEOTIDE SEQUENCE [LARGE SCALE GENOMIC DNA]</scope>
    <source>
        <strain evidence="2 3">CCTCC AB 2015119</strain>
    </source>
</reference>
<feature type="signal peptide" evidence="1">
    <location>
        <begin position="1"/>
        <end position="18"/>
    </location>
</feature>
<evidence type="ECO:0000313" key="2">
    <source>
        <dbReference type="EMBL" id="MBC3812167.1"/>
    </source>
</evidence>
<protein>
    <submittedName>
        <fullName evidence="2">Uncharacterized protein</fullName>
    </submittedName>
</protein>
<feature type="chain" id="PRO_5046973427" evidence="1">
    <location>
        <begin position="19"/>
        <end position="213"/>
    </location>
</feature>
<keyword evidence="3" id="KW-1185">Reference proteome</keyword>
<accession>A0ABR6XGY3</accession>
<sequence>MFLRGLLMCLAFSSSASAHVVMDALKVADQSKVSAWHYRVTSHENDKLKSVGVFDPAKEKKQQWLLESFEGRTPTEKETRKFLEKMESAEQEMLSAQVDEKSLQAIDAGNHPRRWRFHMRKDADLRGVPPDKIAGIITLNEKGDLQRMEYSNTEAFRVKIILKMNRIVAVTEYEKQVNGDNLVKSEMVETDVSVMGKEISLKLRTDYQILRHQ</sequence>
<gene>
    <name evidence="2" type="ORF">H8K26_12000</name>
</gene>